<feature type="domain" description="RING-CH-type" evidence="14">
    <location>
        <begin position="314"/>
        <end position="376"/>
    </location>
</feature>
<evidence type="ECO:0000256" key="2">
    <source>
        <dbReference type="ARBA" id="ARBA00022679"/>
    </source>
</evidence>
<feature type="region of interest" description="Disordered" evidence="11">
    <location>
        <begin position="1"/>
        <end position="23"/>
    </location>
</feature>
<dbReference type="GO" id="GO:0016740">
    <property type="term" value="F:transferase activity"/>
    <property type="evidence" value="ECO:0007669"/>
    <property type="project" value="UniProtKB-KW"/>
</dbReference>
<evidence type="ECO:0000256" key="8">
    <source>
        <dbReference type="ARBA" id="ARBA00022989"/>
    </source>
</evidence>
<dbReference type="GO" id="GO:0008270">
    <property type="term" value="F:zinc ion binding"/>
    <property type="evidence" value="ECO:0007669"/>
    <property type="project" value="UniProtKB-KW"/>
</dbReference>
<feature type="transmembrane region" description="Helical" evidence="12">
    <location>
        <begin position="424"/>
        <end position="445"/>
    </location>
</feature>
<feature type="compositionally biased region" description="Low complexity" evidence="11">
    <location>
        <begin position="43"/>
        <end position="56"/>
    </location>
</feature>
<dbReference type="GO" id="GO:0016020">
    <property type="term" value="C:membrane"/>
    <property type="evidence" value="ECO:0007669"/>
    <property type="project" value="UniProtKB-SubCell"/>
</dbReference>
<dbReference type="InterPro" id="IPR011016">
    <property type="entry name" value="Znf_RING-CH"/>
</dbReference>
<evidence type="ECO:0000256" key="10">
    <source>
        <dbReference type="PROSITE-ProRule" id="PRU00175"/>
    </source>
</evidence>
<dbReference type="SMART" id="SM00744">
    <property type="entry name" value="RINGv"/>
    <property type="match status" value="1"/>
</dbReference>
<evidence type="ECO:0000256" key="6">
    <source>
        <dbReference type="ARBA" id="ARBA00022786"/>
    </source>
</evidence>
<dbReference type="WBParaSite" id="TREG1_111600.1">
    <property type="protein sequence ID" value="TREG1_111600.1"/>
    <property type="gene ID" value="TREG1_111600"/>
</dbReference>
<keyword evidence="4" id="KW-0479">Metal-binding</keyword>
<dbReference type="PANTHER" id="PTHR46065:SF3">
    <property type="entry name" value="FI20425P1"/>
    <property type="match status" value="1"/>
</dbReference>
<dbReference type="Gene3D" id="3.30.40.10">
    <property type="entry name" value="Zinc/RING finger domain, C3HC4 (zinc finger)"/>
    <property type="match status" value="1"/>
</dbReference>
<dbReference type="SUPFAM" id="SSF57850">
    <property type="entry name" value="RING/U-box"/>
    <property type="match status" value="1"/>
</dbReference>
<feature type="transmembrane region" description="Helical" evidence="12">
    <location>
        <begin position="457"/>
        <end position="479"/>
    </location>
</feature>
<keyword evidence="15" id="KW-1185">Reference proteome</keyword>
<evidence type="ECO:0000256" key="12">
    <source>
        <dbReference type="SAM" id="Phobius"/>
    </source>
</evidence>
<dbReference type="PROSITE" id="PS50089">
    <property type="entry name" value="ZF_RING_2"/>
    <property type="match status" value="1"/>
</dbReference>
<evidence type="ECO:0000256" key="9">
    <source>
        <dbReference type="ARBA" id="ARBA00023136"/>
    </source>
</evidence>
<feature type="domain" description="RING-type" evidence="13">
    <location>
        <begin position="322"/>
        <end position="369"/>
    </location>
</feature>
<keyword evidence="6" id="KW-0833">Ubl conjugation pathway</keyword>
<evidence type="ECO:0000313" key="16">
    <source>
        <dbReference type="WBParaSite" id="TREG1_111600.1"/>
    </source>
</evidence>
<keyword evidence="9 12" id="KW-0472">Membrane</keyword>
<accession>A0AA85IP18</accession>
<feature type="compositionally biased region" description="Polar residues" evidence="11">
    <location>
        <begin position="9"/>
        <end position="23"/>
    </location>
</feature>
<keyword evidence="8 12" id="KW-1133">Transmembrane helix</keyword>
<name>A0AA85IP18_TRIRE</name>
<evidence type="ECO:0000256" key="7">
    <source>
        <dbReference type="ARBA" id="ARBA00022833"/>
    </source>
</evidence>
<keyword evidence="7" id="KW-0862">Zinc</keyword>
<evidence type="ECO:0000259" key="13">
    <source>
        <dbReference type="PROSITE" id="PS50089"/>
    </source>
</evidence>
<feature type="compositionally biased region" description="Polar residues" evidence="11">
    <location>
        <begin position="108"/>
        <end position="121"/>
    </location>
</feature>
<dbReference type="Proteomes" id="UP000050795">
    <property type="component" value="Unassembled WGS sequence"/>
</dbReference>
<reference evidence="16" key="2">
    <citation type="submission" date="2023-11" db="UniProtKB">
        <authorList>
            <consortium name="WormBaseParasite"/>
        </authorList>
    </citation>
    <scope>IDENTIFICATION</scope>
</reference>
<comment type="subcellular location">
    <subcellularLocation>
        <location evidence="1">Membrane</location>
        <topology evidence="1">Multi-pass membrane protein</topology>
    </subcellularLocation>
</comment>
<evidence type="ECO:0000256" key="5">
    <source>
        <dbReference type="ARBA" id="ARBA00022771"/>
    </source>
</evidence>
<keyword evidence="3 12" id="KW-0812">Transmembrane</keyword>
<evidence type="ECO:0008006" key="17">
    <source>
        <dbReference type="Google" id="ProtNLM"/>
    </source>
</evidence>
<evidence type="ECO:0000313" key="15">
    <source>
        <dbReference type="Proteomes" id="UP000050795"/>
    </source>
</evidence>
<evidence type="ECO:0000256" key="4">
    <source>
        <dbReference type="ARBA" id="ARBA00022723"/>
    </source>
</evidence>
<feature type="region of interest" description="Disordered" evidence="11">
    <location>
        <begin position="42"/>
        <end position="68"/>
    </location>
</feature>
<dbReference type="Pfam" id="PF12906">
    <property type="entry name" value="RINGv"/>
    <property type="match status" value="1"/>
</dbReference>
<feature type="region of interest" description="Disordered" evidence="11">
    <location>
        <begin position="258"/>
        <end position="290"/>
    </location>
</feature>
<proteinExistence type="predicted"/>
<dbReference type="InterPro" id="IPR013083">
    <property type="entry name" value="Znf_RING/FYVE/PHD"/>
</dbReference>
<keyword evidence="5 10" id="KW-0863">Zinc-finger</keyword>
<reference evidence="15" key="1">
    <citation type="submission" date="2022-06" db="EMBL/GenBank/DDBJ databases">
        <authorList>
            <person name="Berger JAMES D."/>
            <person name="Berger JAMES D."/>
        </authorList>
    </citation>
    <scope>NUCLEOTIDE SEQUENCE [LARGE SCALE GENOMIC DNA]</scope>
</reference>
<evidence type="ECO:0000256" key="1">
    <source>
        <dbReference type="ARBA" id="ARBA00004141"/>
    </source>
</evidence>
<feature type="compositionally biased region" description="Low complexity" evidence="11">
    <location>
        <begin position="130"/>
        <end position="150"/>
    </location>
</feature>
<protein>
    <recommendedName>
        <fullName evidence="17">RING-CH-type domain-containing protein</fullName>
    </recommendedName>
</protein>
<dbReference type="AlphaFoldDB" id="A0AA85IP18"/>
<evidence type="ECO:0000259" key="14">
    <source>
        <dbReference type="PROSITE" id="PS51292"/>
    </source>
</evidence>
<keyword evidence="2" id="KW-0808">Transferase</keyword>
<dbReference type="PROSITE" id="PS51292">
    <property type="entry name" value="ZF_RING_CH"/>
    <property type="match status" value="1"/>
</dbReference>
<dbReference type="PANTHER" id="PTHR46065">
    <property type="entry name" value="E3 UBIQUITIN-PROTEIN LIGASE MARCH 2/3 FAMILY MEMBER"/>
    <property type="match status" value="1"/>
</dbReference>
<evidence type="ECO:0000256" key="11">
    <source>
        <dbReference type="SAM" id="MobiDB-lite"/>
    </source>
</evidence>
<evidence type="ECO:0000256" key="3">
    <source>
        <dbReference type="ARBA" id="ARBA00022692"/>
    </source>
</evidence>
<feature type="compositionally biased region" description="Polar residues" evidence="11">
    <location>
        <begin position="272"/>
        <end position="290"/>
    </location>
</feature>
<sequence>MDNTTTNTQSISISPYQTSSHSIHPSCYEKLSKRYPSIHRLKNTSIIRRTSSTNSRSRSKSWQSPKLDLTNSLSHNRLLINAPRPSLRINKENILFVKNHNYYYNFSKLQSNSQNDPSSNESQIHHHSPSIHQTHQQEEQQQPQHQQNHNLSKQSLLLSSSSNEANFATSTPYIKPSLFKHNQHDKKILKSAFIGAPRLALTVSFNDNNNNNNNNNSIEHTPSLSYSSVNTSLRNKSFSTKSGYGDDDFLQEVSEEKKTTKKKKYGDDDGDNLTNGSSTVQTTENDQPIQPSKLAYTFTQPSKQNSSCNQTNNNHSLIIFRCRICLEEEGDDPDGLMSPCRCKGTVGLVHRNCLEKWLLTSGKPSCELCGYAYIMTPSKRRSSQFSTLNHHHHHPFRRFNAEFRNLRNWLDWQQTRKHLIADGISMLILLPASYIGIYFCIVGAVDQKGSNPYGLRVFGLCGLAVLIVLLMTIWSCLAIRHHVGNYRNYQLYQQELALAEASRLSALPRYRFSVQPRPRGSSVVIYTLNRDQQQQQQQSSPMSIHEGQMSNESSIGHLDLSQSYTNNTAVSAVANSTSSNEHSGNQTFLVSVALTTVPEVAEDCTSSQSKTVFTSIV</sequence>
<feature type="region of interest" description="Disordered" evidence="11">
    <location>
        <begin position="108"/>
        <end position="150"/>
    </location>
</feature>
<dbReference type="InterPro" id="IPR001841">
    <property type="entry name" value="Znf_RING"/>
</dbReference>
<organism evidence="15 16">
    <name type="scientific">Trichobilharzia regenti</name>
    <name type="common">Nasal bird schistosome</name>
    <dbReference type="NCBI Taxonomy" id="157069"/>
    <lineage>
        <taxon>Eukaryota</taxon>
        <taxon>Metazoa</taxon>
        <taxon>Spiralia</taxon>
        <taxon>Lophotrochozoa</taxon>
        <taxon>Platyhelminthes</taxon>
        <taxon>Trematoda</taxon>
        <taxon>Digenea</taxon>
        <taxon>Strigeidida</taxon>
        <taxon>Schistosomatoidea</taxon>
        <taxon>Schistosomatidae</taxon>
        <taxon>Trichobilharzia</taxon>
    </lineage>
</organism>